<dbReference type="InterPro" id="IPR001406">
    <property type="entry name" value="PsdUridine_synth_TruA"/>
</dbReference>
<dbReference type="CDD" id="cd02570">
    <property type="entry name" value="PseudoU_synth_EcTruA"/>
    <property type="match status" value="1"/>
</dbReference>
<proteinExistence type="inferred from homology"/>
<dbReference type="Gene3D" id="3.30.70.660">
    <property type="entry name" value="Pseudouridine synthase I, catalytic domain, C-terminal subdomain"/>
    <property type="match status" value="1"/>
</dbReference>
<evidence type="ECO:0000256" key="4">
    <source>
        <dbReference type="HAMAP-Rule" id="MF_00171"/>
    </source>
</evidence>
<evidence type="ECO:0000256" key="3">
    <source>
        <dbReference type="ARBA" id="ARBA00023235"/>
    </source>
</evidence>
<evidence type="ECO:0000256" key="6">
    <source>
        <dbReference type="PIRSR" id="PIRSR001430-2"/>
    </source>
</evidence>
<sequence length="275" mass="30280">MRLRIDFAYDGTAFSGWAKQPGLRTVEGELTTALEKILRHDVRLVVAGRTDAGVHARGSVLHVDVEESAFHRLPGRSQRTPEAAAVTRLAAVLPADIVVRKVQQAPAGFDARFSALSRRYSYTLTDEPSELDPLQRHGIVVHKRQLDVSAMHLAAQQMLGLHDFAAYCKPREGATTIRNLLAYEWERRGPLVIGTIIADAFCHSMVRALVGGVVPVGEGKQTTDWPALVLGEHRRNPAVTVMPPHGLCLEEVRYPDDHQLSARAAAARCVRQLPE</sequence>
<dbReference type="Gene3D" id="3.30.70.580">
    <property type="entry name" value="Pseudouridine synthase I, catalytic domain, N-terminal subdomain"/>
    <property type="match status" value="1"/>
</dbReference>
<dbReference type="NCBIfam" id="TIGR00071">
    <property type="entry name" value="hisT_truA"/>
    <property type="match status" value="1"/>
</dbReference>
<evidence type="ECO:0000256" key="2">
    <source>
        <dbReference type="ARBA" id="ARBA00022694"/>
    </source>
</evidence>
<gene>
    <name evidence="4 9" type="primary">truA</name>
    <name evidence="9" type="ORF">SAMEA4475696_02037</name>
</gene>
<evidence type="ECO:0000259" key="8">
    <source>
        <dbReference type="Pfam" id="PF01416"/>
    </source>
</evidence>
<dbReference type="InterPro" id="IPR020095">
    <property type="entry name" value="PsdUridine_synth_TruA_C"/>
</dbReference>
<dbReference type="PIRSF" id="PIRSF001430">
    <property type="entry name" value="tRNA_psdUrid_synth"/>
    <property type="match status" value="1"/>
</dbReference>
<dbReference type="InterPro" id="IPR020094">
    <property type="entry name" value="TruA/RsuA/RluB/E/F_N"/>
</dbReference>
<dbReference type="GO" id="GO:0031119">
    <property type="term" value="P:tRNA pseudouridine synthesis"/>
    <property type="evidence" value="ECO:0007669"/>
    <property type="project" value="UniProtKB-UniRule"/>
</dbReference>
<reference evidence="9 10" key="1">
    <citation type="submission" date="2017-06" db="EMBL/GenBank/DDBJ databases">
        <authorList>
            <consortium name="Pathogen Informatics"/>
        </authorList>
    </citation>
    <scope>NUCLEOTIDE SEQUENCE [LARGE SCALE GENOMIC DNA]</scope>
    <source>
        <strain evidence="9 10">NCTC13039</strain>
    </source>
</reference>
<dbReference type="RefSeq" id="WP_034400407.1">
    <property type="nucleotide sequence ID" value="NZ_LT906453.1"/>
</dbReference>
<keyword evidence="2 4" id="KW-0819">tRNA processing</keyword>
<dbReference type="SUPFAM" id="SSF55120">
    <property type="entry name" value="Pseudouridine synthase"/>
    <property type="match status" value="1"/>
</dbReference>
<comment type="similarity">
    <text evidence="1 4 7">Belongs to the tRNA pseudouridine synthase TruA family.</text>
</comment>
<comment type="caution">
    <text evidence="4">Lacks conserved residue(s) required for the propagation of feature annotation.</text>
</comment>
<dbReference type="GeneID" id="63460215"/>
<comment type="subunit">
    <text evidence="4">Homodimer.</text>
</comment>
<dbReference type="GO" id="GO:0003723">
    <property type="term" value="F:RNA binding"/>
    <property type="evidence" value="ECO:0007669"/>
    <property type="project" value="InterPro"/>
</dbReference>
<evidence type="ECO:0000256" key="1">
    <source>
        <dbReference type="ARBA" id="ARBA00009375"/>
    </source>
</evidence>
<feature type="active site" description="Nucleophile" evidence="4 5">
    <location>
        <position position="51"/>
    </location>
</feature>
<evidence type="ECO:0000313" key="9">
    <source>
        <dbReference type="EMBL" id="SNV24335.1"/>
    </source>
</evidence>
<feature type="domain" description="Pseudouridine synthase I TruA alpha/beta" evidence="8">
    <location>
        <begin position="154"/>
        <end position="255"/>
    </location>
</feature>
<evidence type="ECO:0000256" key="7">
    <source>
        <dbReference type="RuleBase" id="RU003792"/>
    </source>
</evidence>
<dbReference type="STRING" id="1121387.GCA_000429885_00405"/>
<dbReference type="PANTHER" id="PTHR11142">
    <property type="entry name" value="PSEUDOURIDYLATE SYNTHASE"/>
    <property type="match status" value="1"/>
</dbReference>
<dbReference type="EMBL" id="LT906453">
    <property type="protein sequence ID" value="SNV24335.1"/>
    <property type="molecule type" value="Genomic_DNA"/>
</dbReference>
<dbReference type="InterPro" id="IPR020103">
    <property type="entry name" value="PsdUridine_synth_cat_dom_sf"/>
</dbReference>
<dbReference type="PANTHER" id="PTHR11142:SF0">
    <property type="entry name" value="TRNA PSEUDOURIDINE SYNTHASE-LIKE 1"/>
    <property type="match status" value="1"/>
</dbReference>
<dbReference type="OrthoDB" id="9811823at2"/>
<dbReference type="EC" id="5.4.99.12" evidence="4"/>
<dbReference type="AlphaFoldDB" id="A0A239VPV5"/>
<dbReference type="Pfam" id="PF01416">
    <property type="entry name" value="PseudoU_synth_1"/>
    <property type="match status" value="2"/>
</dbReference>
<dbReference type="HAMAP" id="MF_00171">
    <property type="entry name" value="TruA"/>
    <property type="match status" value="1"/>
</dbReference>
<accession>A0A239VPV5</accession>
<dbReference type="GO" id="GO:0160147">
    <property type="term" value="F:tRNA pseudouridine(38-40) synthase activity"/>
    <property type="evidence" value="ECO:0007669"/>
    <property type="project" value="UniProtKB-EC"/>
</dbReference>
<dbReference type="KEGG" id="dco:SAMEA4475696_2037"/>
<dbReference type="InterPro" id="IPR020097">
    <property type="entry name" value="PsdUridine_synth_TruA_a/b_dom"/>
</dbReference>
<keyword evidence="3 4" id="KW-0413">Isomerase</keyword>
<feature type="binding site" evidence="4 6">
    <location>
        <position position="120"/>
    </location>
    <ligand>
        <name>substrate</name>
    </ligand>
</feature>
<evidence type="ECO:0000256" key="5">
    <source>
        <dbReference type="PIRSR" id="PIRSR001430-1"/>
    </source>
</evidence>
<name>A0A239VPV5_9MICO</name>
<evidence type="ECO:0000313" key="10">
    <source>
        <dbReference type="Proteomes" id="UP000242637"/>
    </source>
</evidence>
<protein>
    <recommendedName>
        <fullName evidence="4">tRNA pseudouridine synthase A</fullName>
        <ecNumber evidence="4">5.4.99.12</ecNumber>
    </recommendedName>
    <alternativeName>
        <fullName evidence="4">tRNA pseudouridine(38-40) synthase</fullName>
    </alternativeName>
    <alternativeName>
        <fullName evidence="4">tRNA pseudouridylate synthase I</fullName>
    </alternativeName>
    <alternativeName>
        <fullName evidence="4">tRNA-uridine isomerase I</fullName>
    </alternativeName>
</protein>
<comment type="function">
    <text evidence="4">Formation of pseudouridine at positions 38, 39 and 40 in the anticodon stem and loop of transfer RNAs.</text>
</comment>
<feature type="domain" description="Pseudouridine synthase I TruA alpha/beta" evidence="8">
    <location>
        <begin position="8"/>
        <end position="113"/>
    </location>
</feature>
<dbReference type="FunFam" id="3.30.70.580:FF:000001">
    <property type="entry name" value="tRNA pseudouridine synthase A"/>
    <property type="match status" value="1"/>
</dbReference>
<organism evidence="9 10">
    <name type="scientific">Dermatophilus congolensis</name>
    <dbReference type="NCBI Taxonomy" id="1863"/>
    <lineage>
        <taxon>Bacteria</taxon>
        <taxon>Bacillati</taxon>
        <taxon>Actinomycetota</taxon>
        <taxon>Actinomycetes</taxon>
        <taxon>Micrococcales</taxon>
        <taxon>Dermatophilaceae</taxon>
        <taxon>Dermatophilus</taxon>
    </lineage>
</organism>
<comment type="catalytic activity">
    <reaction evidence="4 7">
        <text>uridine(38/39/40) in tRNA = pseudouridine(38/39/40) in tRNA</text>
        <dbReference type="Rhea" id="RHEA:22376"/>
        <dbReference type="Rhea" id="RHEA-COMP:10085"/>
        <dbReference type="Rhea" id="RHEA-COMP:10087"/>
        <dbReference type="ChEBI" id="CHEBI:65314"/>
        <dbReference type="ChEBI" id="CHEBI:65315"/>
        <dbReference type="EC" id="5.4.99.12"/>
    </reaction>
</comment>
<dbReference type="Proteomes" id="UP000242637">
    <property type="component" value="Chromosome 1"/>
</dbReference>
<keyword evidence="10" id="KW-1185">Reference proteome</keyword>